<comment type="caution">
    <text evidence="1">The sequence shown here is derived from an EMBL/GenBank/DDBJ whole genome shotgun (WGS) entry which is preliminary data.</text>
</comment>
<dbReference type="AlphaFoldDB" id="A0A4C1WH67"/>
<name>A0A4C1WH67_EUMVA</name>
<evidence type="ECO:0000313" key="1">
    <source>
        <dbReference type="EMBL" id="GBP49699.1"/>
    </source>
</evidence>
<gene>
    <name evidence="1" type="ORF">EVAR_33453_1</name>
</gene>
<organism evidence="1 2">
    <name type="scientific">Eumeta variegata</name>
    <name type="common">Bagworm moth</name>
    <name type="synonym">Eumeta japonica</name>
    <dbReference type="NCBI Taxonomy" id="151549"/>
    <lineage>
        <taxon>Eukaryota</taxon>
        <taxon>Metazoa</taxon>
        <taxon>Ecdysozoa</taxon>
        <taxon>Arthropoda</taxon>
        <taxon>Hexapoda</taxon>
        <taxon>Insecta</taxon>
        <taxon>Pterygota</taxon>
        <taxon>Neoptera</taxon>
        <taxon>Endopterygota</taxon>
        <taxon>Lepidoptera</taxon>
        <taxon>Glossata</taxon>
        <taxon>Ditrysia</taxon>
        <taxon>Tineoidea</taxon>
        <taxon>Psychidae</taxon>
        <taxon>Oiketicinae</taxon>
        <taxon>Eumeta</taxon>
    </lineage>
</organism>
<reference evidence="1 2" key="1">
    <citation type="journal article" date="2019" name="Commun. Biol.">
        <title>The bagworm genome reveals a unique fibroin gene that provides high tensile strength.</title>
        <authorList>
            <person name="Kono N."/>
            <person name="Nakamura H."/>
            <person name="Ohtoshi R."/>
            <person name="Tomita M."/>
            <person name="Numata K."/>
            <person name="Arakawa K."/>
        </authorList>
    </citation>
    <scope>NUCLEOTIDE SEQUENCE [LARGE SCALE GENOMIC DNA]</scope>
</reference>
<keyword evidence="2" id="KW-1185">Reference proteome</keyword>
<sequence>MAKVKKCTRRAKTLGLRLREDCCARGRPIIVEWERDARHSAGLSLVRCNKIHCYEKLYESRRDAFQIMAWPRFASPFPPGRELSLKRLECAPLRKIDLTPAHVAGVGRVVSVRRAQSGRRSGAGRDTLREVYINATSARGRLPAPRADLSTGRERYYTDTDENLLRSH</sequence>
<dbReference type="Proteomes" id="UP000299102">
    <property type="component" value="Unassembled WGS sequence"/>
</dbReference>
<evidence type="ECO:0000313" key="2">
    <source>
        <dbReference type="Proteomes" id="UP000299102"/>
    </source>
</evidence>
<proteinExistence type="predicted"/>
<dbReference type="OrthoDB" id="10035764at2759"/>
<accession>A0A4C1WH67</accession>
<dbReference type="EMBL" id="BGZK01000551">
    <property type="protein sequence ID" value="GBP49699.1"/>
    <property type="molecule type" value="Genomic_DNA"/>
</dbReference>
<protein>
    <submittedName>
        <fullName evidence="1">Uncharacterized protein</fullName>
    </submittedName>
</protein>